<dbReference type="SMART" id="SM00248">
    <property type="entry name" value="ANK"/>
    <property type="match status" value="3"/>
</dbReference>
<gene>
    <name evidence="5" type="ORF">FGG08_002580</name>
</gene>
<dbReference type="InterPro" id="IPR024983">
    <property type="entry name" value="CHAT_dom"/>
</dbReference>
<dbReference type="PANTHER" id="PTHR24193">
    <property type="entry name" value="ANKYRIN REPEAT PROTEIN"/>
    <property type="match status" value="1"/>
</dbReference>
<evidence type="ECO:0000313" key="6">
    <source>
        <dbReference type="Proteomes" id="UP000698800"/>
    </source>
</evidence>
<dbReference type="PROSITE" id="PS50297">
    <property type="entry name" value="ANK_REP_REGION"/>
    <property type="match status" value="3"/>
</dbReference>
<dbReference type="Gene3D" id="1.25.40.20">
    <property type="entry name" value="Ankyrin repeat-containing domain"/>
    <property type="match status" value="1"/>
</dbReference>
<keyword evidence="6" id="KW-1185">Reference proteome</keyword>
<protein>
    <recommendedName>
        <fullName evidence="4">CHAT domain-containing protein</fullName>
    </recommendedName>
</protein>
<keyword evidence="2 3" id="KW-0040">ANK repeat</keyword>
<dbReference type="EMBL" id="JAGHQL010000040">
    <property type="protein sequence ID" value="KAH0543067.1"/>
    <property type="molecule type" value="Genomic_DNA"/>
</dbReference>
<feature type="domain" description="CHAT" evidence="4">
    <location>
        <begin position="988"/>
        <end position="1256"/>
    </location>
</feature>
<dbReference type="SUPFAM" id="SSF48403">
    <property type="entry name" value="Ankyrin repeat"/>
    <property type="match status" value="1"/>
</dbReference>
<name>A0A9P8IEW1_9PEZI</name>
<dbReference type="OrthoDB" id="9991317at2759"/>
<evidence type="ECO:0000259" key="4">
    <source>
        <dbReference type="Pfam" id="PF12770"/>
    </source>
</evidence>
<dbReference type="PANTHER" id="PTHR24193:SF121">
    <property type="entry name" value="ADA2A-CONTAINING COMPLEX COMPONENT 3, ISOFORM D"/>
    <property type="match status" value="1"/>
</dbReference>
<feature type="repeat" description="ANK" evidence="3">
    <location>
        <begin position="1361"/>
        <end position="1393"/>
    </location>
</feature>
<dbReference type="Pfam" id="PF12796">
    <property type="entry name" value="Ank_2"/>
    <property type="match status" value="1"/>
</dbReference>
<dbReference type="InterPro" id="IPR011990">
    <property type="entry name" value="TPR-like_helical_dom_sf"/>
</dbReference>
<keyword evidence="1" id="KW-0677">Repeat</keyword>
<dbReference type="InterPro" id="IPR002110">
    <property type="entry name" value="Ankyrin_rpt"/>
</dbReference>
<evidence type="ECO:0000256" key="1">
    <source>
        <dbReference type="ARBA" id="ARBA00022737"/>
    </source>
</evidence>
<dbReference type="Proteomes" id="UP000698800">
    <property type="component" value="Unassembled WGS sequence"/>
</dbReference>
<dbReference type="GO" id="GO:0005634">
    <property type="term" value="C:nucleus"/>
    <property type="evidence" value="ECO:0007669"/>
    <property type="project" value="TreeGrafter"/>
</dbReference>
<evidence type="ECO:0000256" key="2">
    <source>
        <dbReference type="ARBA" id="ARBA00023043"/>
    </source>
</evidence>
<dbReference type="InterPro" id="IPR050663">
    <property type="entry name" value="Ankyrin-SOCS_Box"/>
</dbReference>
<feature type="repeat" description="ANK" evidence="3">
    <location>
        <begin position="1328"/>
        <end position="1360"/>
    </location>
</feature>
<dbReference type="Pfam" id="PF00023">
    <property type="entry name" value="Ank"/>
    <property type="match status" value="1"/>
</dbReference>
<evidence type="ECO:0000256" key="3">
    <source>
        <dbReference type="PROSITE-ProRule" id="PRU00023"/>
    </source>
</evidence>
<dbReference type="GO" id="GO:0045944">
    <property type="term" value="P:positive regulation of transcription by RNA polymerase II"/>
    <property type="evidence" value="ECO:0007669"/>
    <property type="project" value="TreeGrafter"/>
</dbReference>
<dbReference type="Pfam" id="PF12770">
    <property type="entry name" value="CHAT"/>
    <property type="match status" value="1"/>
</dbReference>
<accession>A0A9P8IEW1</accession>
<feature type="repeat" description="ANK" evidence="3">
    <location>
        <begin position="1394"/>
        <end position="1426"/>
    </location>
</feature>
<proteinExistence type="predicted"/>
<organism evidence="5 6">
    <name type="scientific">Glutinoglossum americanum</name>
    <dbReference type="NCBI Taxonomy" id="1670608"/>
    <lineage>
        <taxon>Eukaryota</taxon>
        <taxon>Fungi</taxon>
        <taxon>Dikarya</taxon>
        <taxon>Ascomycota</taxon>
        <taxon>Pezizomycotina</taxon>
        <taxon>Geoglossomycetes</taxon>
        <taxon>Geoglossales</taxon>
        <taxon>Geoglossaceae</taxon>
        <taxon>Glutinoglossum</taxon>
    </lineage>
</organism>
<evidence type="ECO:0000313" key="5">
    <source>
        <dbReference type="EMBL" id="KAH0543067.1"/>
    </source>
</evidence>
<dbReference type="Gene3D" id="1.25.40.10">
    <property type="entry name" value="Tetratricopeptide repeat domain"/>
    <property type="match status" value="1"/>
</dbReference>
<reference evidence="5" key="1">
    <citation type="submission" date="2021-03" db="EMBL/GenBank/DDBJ databases">
        <title>Comparative genomics and phylogenomic investigation of the class Geoglossomycetes provide insights into ecological specialization and systematics.</title>
        <authorList>
            <person name="Melie T."/>
            <person name="Pirro S."/>
            <person name="Miller A.N."/>
            <person name="Quandt A."/>
        </authorList>
    </citation>
    <scope>NUCLEOTIDE SEQUENCE</scope>
    <source>
        <strain evidence="5">GBOQ0MN5Z8</strain>
    </source>
</reference>
<dbReference type="InterPro" id="IPR036770">
    <property type="entry name" value="Ankyrin_rpt-contain_sf"/>
</dbReference>
<comment type="caution">
    <text evidence="5">The sequence shown here is derived from an EMBL/GenBank/DDBJ whole genome shotgun (WGS) entry which is preliminary data.</text>
</comment>
<sequence length="1488" mass="167094">MEASVLWPQVVYGIHTSLYTDLTQHGVELLEKAILLRTVCDFVPSIKIFTELASQTKHHPAVALEHGLTLCKQQRWKEAGEVFKPALSHIAPENPPTAVGQLIEMWFGITEIFSCGKLGKAWKSMNDVRDSLRTLQIEKYTDIQVACVLSYYTIARIFGQLSSTFPHETYGDIPYIPGKSSRWRGIVLLRRYLQNQGRLAEAHSLLRMEISFMSSKSGKLKPVQDLLAVDLGDTNQQALWVLEGSARLLLADLWRELGKTDEAKQEICRAEIIYQSGLESLLSEHRQFLGLTIEYAKMTLRGEDTLTPDPWLELAEKALHVYNHEVCLNSLEAAAELAAKLLKTGNHESRKLFQSIHSRLDELDEERGDAFARVKHHFSIALEANDSQANLLAAIQWYDNFSERYPESEFWFFLQHFIKTKIIYNKMLGDEAHLKASRNELIGILEANAKFWGGQQNGLPPLASIVLPMPLWVDPPVYSSVGLGQEDSVLSAELSEELDLLKTFGETAGSEVIDNWALPGPVAYNLRSWMLQDSRNGVLENTELERLLGDQANYSDDGEHSIESVGNLEGIDSDQLIERLLGCEGNPTSPERWDFIYAKLKLWLFDRCAYPESHRHFILGRLQFVRIFSLFNDGGILPTNSKAVMVECDRFKRLLPELTKIAQRYLFQENLRVTRLAALLLMIGDQSFEVDSFSSYQELKAGELEARELARQALALSRDSKSLINQATCHVELGGSHLIQRLRGPRGSVTEAFEHLSAAEALYDRVRQDIMLRGGFQAANNAMLFSNQSFLGGVYSIAVCLSLLAVEYEEGDRWLKAWEWIQRAKGRTLSEFIGIGPFIPAIQETPNRLSSLGTRLLGEEQNLVRRLLQVALVDRQPLRQKLKELREEQAKVPQLCRALDVLACKPIHLGDLELISKMAREEVVFVDWHCHSTVEMVTVSRGKPRAFCLPIEPHEVEKVVDKLIKTGRMDPLRFLGCDEALQDLHQLNALVKPIAKISKQGDTIVLCPSGALHWLPLHALEVDHQLLIRRNPIVYCHNLSSLRGNFLSRKAHDEELAQPGKLALFGNPENGAGQEALKFLGERLCTQVISPEESTREAITSALADLRLLHYHGHTYFDQRDVMKHALELRGGNLTVSDIFEARRTRKTDVPFHVTMMSCESGLVYATDMNDVLGLVPAFMSIGAASVVSTLWKVDDEDAATFSKVFYDKFHGESSPSSVGTSFVNYAKALQEAVLAILDGKKRTTLYHWAPFVLHGCWLSRARESTGQTAHVRAKSRWRRIANVRRLFGPLSTTPIDYEPEELPELAQMGDENSVCRLLARRRVDQLQKNTALHFAVAHSHKAIVTLLIRAGASVGFCNPHGETALHVASLHGHDSIMTQLLEEGADVRARGPKGETALHMAARNGKKEAVDVLIDRMETADVVVKNDNGKTAADIARETEHYGAAMSITVAGRVTPALQGNMPDYRETLNNLMPELLDQMVYVRDME</sequence>
<dbReference type="GO" id="GO:0000976">
    <property type="term" value="F:transcription cis-regulatory region binding"/>
    <property type="evidence" value="ECO:0007669"/>
    <property type="project" value="TreeGrafter"/>
</dbReference>
<dbReference type="PROSITE" id="PS50088">
    <property type="entry name" value="ANK_REPEAT"/>
    <property type="match status" value="3"/>
</dbReference>